<dbReference type="PANTHER" id="PTHR10687:SF2">
    <property type="entry name" value="SECRETORY CARRIER-ASSOCIATED MEMBRANE PROTEIN"/>
    <property type="match status" value="1"/>
</dbReference>
<feature type="transmembrane region" description="Helical" evidence="5">
    <location>
        <begin position="125"/>
        <end position="149"/>
    </location>
</feature>
<comment type="subcellular location">
    <subcellularLocation>
        <location evidence="1">Membrane</location>
        <topology evidence="1">Multi-pass membrane protein</topology>
    </subcellularLocation>
</comment>
<proteinExistence type="predicted"/>
<dbReference type="PANTHER" id="PTHR10687">
    <property type="entry name" value="SECRETORY CARRIER-ASSOCIATED MEMBRANE PROTEIN SCAMP"/>
    <property type="match status" value="1"/>
</dbReference>
<sequence>MSEKNWPPCRPVIYHNIQEEIIEPSSRETVEQSYKLWLLYFVTLIFNFIAILVNGFTGRYVVGSVIVQLIIALIYIAFWPIFDFTARHLTLYRAYKHDNVNYFRWFFFVTFLDIIFAINEKGAICIVAGVFNAVCATLVFAQVILHVMLWRKVQAYFESKGWKLLPGDGNSK</sequence>
<feature type="transmembrane region" description="Helical" evidence="5">
    <location>
        <begin position="34"/>
        <end position="53"/>
    </location>
</feature>
<dbReference type="GO" id="GO:0015031">
    <property type="term" value="P:protein transport"/>
    <property type="evidence" value="ECO:0007669"/>
    <property type="project" value="InterPro"/>
</dbReference>
<feature type="transmembrane region" description="Helical" evidence="5">
    <location>
        <begin position="102"/>
        <end position="118"/>
    </location>
</feature>
<evidence type="ECO:0000313" key="7">
    <source>
        <dbReference type="Proteomes" id="UP000266673"/>
    </source>
</evidence>
<organism evidence="6 7">
    <name type="scientific">Gigaspora rosea</name>
    <dbReference type="NCBI Taxonomy" id="44941"/>
    <lineage>
        <taxon>Eukaryota</taxon>
        <taxon>Fungi</taxon>
        <taxon>Fungi incertae sedis</taxon>
        <taxon>Mucoromycota</taxon>
        <taxon>Glomeromycotina</taxon>
        <taxon>Glomeromycetes</taxon>
        <taxon>Diversisporales</taxon>
        <taxon>Gigasporaceae</taxon>
        <taxon>Gigaspora</taxon>
    </lineage>
</organism>
<dbReference type="GO" id="GO:0032588">
    <property type="term" value="C:trans-Golgi network membrane"/>
    <property type="evidence" value="ECO:0007669"/>
    <property type="project" value="TreeGrafter"/>
</dbReference>
<reference evidence="6 7" key="1">
    <citation type="submission" date="2018-06" db="EMBL/GenBank/DDBJ databases">
        <title>Comparative genomics reveals the genomic features of Rhizophagus irregularis, R. cerebriforme, R. diaphanum and Gigaspora rosea, and their symbiotic lifestyle signature.</title>
        <authorList>
            <person name="Morin E."/>
            <person name="San Clemente H."/>
            <person name="Chen E.C.H."/>
            <person name="De La Providencia I."/>
            <person name="Hainaut M."/>
            <person name="Kuo A."/>
            <person name="Kohler A."/>
            <person name="Murat C."/>
            <person name="Tang N."/>
            <person name="Roy S."/>
            <person name="Loubradou J."/>
            <person name="Henrissat B."/>
            <person name="Grigoriev I.V."/>
            <person name="Corradi N."/>
            <person name="Roux C."/>
            <person name="Martin F.M."/>
        </authorList>
    </citation>
    <scope>NUCLEOTIDE SEQUENCE [LARGE SCALE GENOMIC DNA]</scope>
    <source>
        <strain evidence="6 7">DAOM 194757</strain>
    </source>
</reference>
<evidence type="ECO:0000256" key="3">
    <source>
        <dbReference type="ARBA" id="ARBA00022989"/>
    </source>
</evidence>
<accession>A0A397VC76</accession>
<feature type="transmembrane region" description="Helical" evidence="5">
    <location>
        <begin position="60"/>
        <end position="82"/>
    </location>
</feature>
<keyword evidence="2 5" id="KW-0812">Transmembrane</keyword>
<dbReference type="InterPro" id="IPR007273">
    <property type="entry name" value="SCAMP"/>
</dbReference>
<comment type="caution">
    <text evidence="6">The sequence shown here is derived from an EMBL/GenBank/DDBJ whole genome shotgun (WGS) entry which is preliminary data.</text>
</comment>
<dbReference type="GO" id="GO:0055038">
    <property type="term" value="C:recycling endosome membrane"/>
    <property type="evidence" value="ECO:0007669"/>
    <property type="project" value="TreeGrafter"/>
</dbReference>
<protein>
    <submittedName>
        <fullName evidence="6">Scamp family-domain-containing protein</fullName>
    </submittedName>
</protein>
<gene>
    <name evidence="6" type="ORF">C2G38_1222625</name>
</gene>
<name>A0A397VC76_9GLOM</name>
<dbReference type="EMBL" id="QKWP01000438">
    <property type="protein sequence ID" value="RIB20074.1"/>
    <property type="molecule type" value="Genomic_DNA"/>
</dbReference>
<dbReference type="Pfam" id="PF04144">
    <property type="entry name" value="SCAMP"/>
    <property type="match status" value="1"/>
</dbReference>
<evidence type="ECO:0000256" key="5">
    <source>
        <dbReference type="SAM" id="Phobius"/>
    </source>
</evidence>
<evidence type="ECO:0000256" key="4">
    <source>
        <dbReference type="ARBA" id="ARBA00023136"/>
    </source>
</evidence>
<dbReference type="AlphaFoldDB" id="A0A397VC76"/>
<keyword evidence="7" id="KW-1185">Reference proteome</keyword>
<evidence type="ECO:0000256" key="2">
    <source>
        <dbReference type="ARBA" id="ARBA00022692"/>
    </source>
</evidence>
<evidence type="ECO:0000313" key="6">
    <source>
        <dbReference type="EMBL" id="RIB20074.1"/>
    </source>
</evidence>
<evidence type="ECO:0000256" key="1">
    <source>
        <dbReference type="ARBA" id="ARBA00004141"/>
    </source>
</evidence>
<dbReference type="Proteomes" id="UP000266673">
    <property type="component" value="Unassembled WGS sequence"/>
</dbReference>
<keyword evidence="4 5" id="KW-0472">Membrane</keyword>
<keyword evidence="3 5" id="KW-1133">Transmembrane helix</keyword>
<dbReference type="OrthoDB" id="242866at2759"/>